<dbReference type="SUPFAM" id="SSF53474">
    <property type="entry name" value="alpha/beta-Hydrolases"/>
    <property type="match status" value="1"/>
</dbReference>
<dbReference type="RefSeq" id="WP_147145214.1">
    <property type="nucleotide sequence ID" value="NZ_BJXN01000002.1"/>
</dbReference>
<dbReference type="Gene3D" id="3.40.50.1820">
    <property type="entry name" value="alpha/beta hydrolase"/>
    <property type="match status" value="1"/>
</dbReference>
<dbReference type="AlphaFoldDB" id="A0A511RGW8"/>
<dbReference type="InterPro" id="IPR000073">
    <property type="entry name" value="AB_hydrolase_1"/>
</dbReference>
<dbReference type="Proteomes" id="UP000321827">
    <property type="component" value="Unassembled WGS sequence"/>
</dbReference>
<dbReference type="OrthoDB" id="252464at2"/>
<dbReference type="InterPro" id="IPR029058">
    <property type="entry name" value="AB_hydrolase_fold"/>
</dbReference>
<name>A0A511RGW8_9DEIN</name>
<dbReference type="PRINTS" id="PR00111">
    <property type="entry name" value="ABHYDROLASE"/>
</dbReference>
<feature type="domain" description="AB hydrolase-1" evidence="1">
    <location>
        <begin position="10"/>
        <end position="243"/>
    </location>
</feature>
<protein>
    <submittedName>
        <fullName evidence="2">Hydrolase</fullName>
    </submittedName>
</protein>
<dbReference type="EMBL" id="BJXN01000002">
    <property type="protein sequence ID" value="GEM88921.1"/>
    <property type="molecule type" value="Genomic_DNA"/>
</dbReference>
<sequence length="256" mass="27241">MEWLIAAKPVVLLHAFPFSPEMWAPQVAELEGRYTVYAPALPGFGGREPGAASLEAWAEELGEALDDLGFEEAVFVGLSMGGYLAFRVWDLFPERVAGLVLADTRAQPDDAAGKAKRAELAARVRSEGTGVLVESFVPSVLGPGTLAAETEEKRAVVEWVERWVREADPEGVARALEALAARPDSRPLLGEIEVPTLVLVGEDDTLTPPADARAMAAAIPDAELLILPGAGHMANLESPEAFNTALLGFLEKVYGG</sequence>
<evidence type="ECO:0000259" key="1">
    <source>
        <dbReference type="Pfam" id="PF12697"/>
    </source>
</evidence>
<dbReference type="PRINTS" id="PR00412">
    <property type="entry name" value="EPOXHYDRLASE"/>
</dbReference>
<gene>
    <name evidence="2" type="ORF">ODE01S_03550</name>
</gene>
<comment type="caution">
    <text evidence="2">The sequence shown here is derived from an EMBL/GenBank/DDBJ whole genome shotgun (WGS) entry which is preliminary data.</text>
</comment>
<keyword evidence="2" id="KW-0378">Hydrolase</keyword>
<dbReference type="InterPro" id="IPR000639">
    <property type="entry name" value="Epox_hydrolase-like"/>
</dbReference>
<accession>A0A511RGW8</accession>
<proteinExistence type="predicted"/>
<evidence type="ECO:0000313" key="2">
    <source>
        <dbReference type="EMBL" id="GEM88921.1"/>
    </source>
</evidence>
<dbReference type="PANTHER" id="PTHR43798">
    <property type="entry name" value="MONOACYLGLYCEROL LIPASE"/>
    <property type="match status" value="1"/>
</dbReference>
<dbReference type="Pfam" id="PF12697">
    <property type="entry name" value="Abhydrolase_6"/>
    <property type="match status" value="1"/>
</dbReference>
<dbReference type="GO" id="GO:0016787">
    <property type="term" value="F:hydrolase activity"/>
    <property type="evidence" value="ECO:0007669"/>
    <property type="project" value="UniProtKB-KW"/>
</dbReference>
<reference evidence="2 3" key="1">
    <citation type="submission" date="2019-07" db="EMBL/GenBank/DDBJ databases">
        <title>Whole genome shotgun sequence of Oceanithermus desulfurans NBRC 100063.</title>
        <authorList>
            <person name="Hosoyama A."/>
            <person name="Uohara A."/>
            <person name="Ohji S."/>
            <person name="Ichikawa N."/>
        </authorList>
    </citation>
    <scope>NUCLEOTIDE SEQUENCE [LARGE SCALE GENOMIC DNA]</scope>
    <source>
        <strain evidence="2 3">NBRC 100063</strain>
    </source>
</reference>
<evidence type="ECO:0000313" key="3">
    <source>
        <dbReference type="Proteomes" id="UP000321827"/>
    </source>
</evidence>
<dbReference type="InterPro" id="IPR050266">
    <property type="entry name" value="AB_hydrolase_sf"/>
</dbReference>
<organism evidence="2 3">
    <name type="scientific">Oceanithermus desulfurans NBRC 100063</name>
    <dbReference type="NCBI Taxonomy" id="1227550"/>
    <lineage>
        <taxon>Bacteria</taxon>
        <taxon>Thermotogati</taxon>
        <taxon>Deinococcota</taxon>
        <taxon>Deinococci</taxon>
        <taxon>Thermales</taxon>
        <taxon>Thermaceae</taxon>
        <taxon>Oceanithermus</taxon>
    </lineage>
</organism>